<feature type="transmembrane region" description="Helical" evidence="16">
    <location>
        <begin position="79"/>
        <end position="97"/>
    </location>
</feature>
<dbReference type="GO" id="GO:0030322">
    <property type="term" value="P:stabilization of membrane potential"/>
    <property type="evidence" value="ECO:0007669"/>
    <property type="project" value="TreeGrafter"/>
</dbReference>
<dbReference type="GO" id="GO:0022841">
    <property type="term" value="F:potassium ion leak channel activity"/>
    <property type="evidence" value="ECO:0007669"/>
    <property type="project" value="TreeGrafter"/>
</dbReference>
<feature type="transmembrane region" description="Helical" evidence="16">
    <location>
        <begin position="109"/>
        <end position="128"/>
    </location>
</feature>
<proteinExistence type="inferred from homology"/>
<comment type="caution">
    <text evidence="18">The sequence shown here is derived from an EMBL/GenBank/DDBJ whole genome shotgun (WGS) entry which is preliminary data.</text>
</comment>
<dbReference type="InterPro" id="IPR011992">
    <property type="entry name" value="EF-hand-dom_pair"/>
</dbReference>
<dbReference type="GO" id="GO:0005886">
    <property type="term" value="C:plasma membrane"/>
    <property type="evidence" value="ECO:0007669"/>
    <property type="project" value="TreeGrafter"/>
</dbReference>
<dbReference type="GO" id="GO:0009705">
    <property type="term" value="C:plant-type vacuole membrane"/>
    <property type="evidence" value="ECO:0007669"/>
    <property type="project" value="TreeGrafter"/>
</dbReference>
<evidence type="ECO:0000256" key="1">
    <source>
        <dbReference type="ARBA" id="ARBA00004128"/>
    </source>
</evidence>
<keyword evidence="5" id="KW-0926">Vacuole</keyword>
<evidence type="ECO:0000256" key="6">
    <source>
        <dbReference type="ARBA" id="ARBA00022692"/>
    </source>
</evidence>
<evidence type="ECO:0000256" key="11">
    <source>
        <dbReference type="ARBA" id="ARBA00022958"/>
    </source>
</evidence>
<feature type="transmembrane region" description="Helical" evidence="16">
    <location>
        <begin position="198"/>
        <end position="218"/>
    </location>
</feature>
<feature type="domain" description="Potassium channel" evidence="17">
    <location>
        <begin position="82"/>
        <end position="162"/>
    </location>
</feature>
<feature type="domain" description="Potassium channel" evidence="17">
    <location>
        <begin position="203"/>
        <end position="277"/>
    </location>
</feature>
<feature type="transmembrane region" description="Helical" evidence="16">
    <location>
        <begin position="134"/>
        <end position="154"/>
    </location>
</feature>
<dbReference type="Pfam" id="PF07885">
    <property type="entry name" value="Ion_trans_2"/>
    <property type="match status" value="4"/>
</dbReference>
<evidence type="ECO:0000256" key="15">
    <source>
        <dbReference type="ARBA" id="ARBA00023303"/>
    </source>
</evidence>
<dbReference type="PRINTS" id="PR01333">
    <property type="entry name" value="2POREKCHANEL"/>
</dbReference>
<keyword evidence="14 16" id="KW-0472">Membrane</keyword>
<keyword evidence="4" id="KW-0633">Potassium transport</keyword>
<dbReference type="GO" id="GO:0046872">
    <property type="term" value="F:metal ion binding"/>
    <property type="evidence" value="ECO:0007669"/>
    <property type="project" value="UniProtKB-KW"/>
</dbReference>
<keyword evidence="12 16" id="KW-1133">Transmembrane helix</keyword>
<dbReference type="PANTHER" id="PTHR11003">
    <property type="entry name" value="POTASSIUM CHANNEL, SUBFAMILY K"/>
    <property type="match status" value="1"/>
</dbReference>
<sequence>MSKVASKNFFTELSDLPKTRNVPQKKRFRRCRSAPNTEDFVPIENLMSTAKSSATTTSSNNPFSTKSIIRSIRPSFGKVIIFLTFYFGLGTTCFYLFRNQLKGKKTNGVLDAIYFCIVTMTTVGYGDLVPNSKASKLLACAFVFTGMALVGLTLSKAANYLVEKQELLVVKALNKSKNNTNQLQVIEEAKNNRTKYKCIMISIVLLVIITIGVVFLTSVENMDFVDAFYCVCCTITTLGYGDVSFSTQGGRVFAIFWILISTICLAQFFLYIAEFNTEIRQKALVDMVLNRPMTNFDLEAADLDDDGSVGAAEFILYKLKEMGKISPEDISLIMVEFNDLDIDQNGTLTHSDITLAQLSPPHPSIHDKTIKMASNDVKEPLLQQQIDSIPNSQSRRRTDTPKRKRFRRCKSAPMVDFVPLDKLGTTTDSIPKSNFMFLIGPPSFFKVIIFLCFYLGVGTIFFYVVRNQLDGKKTDGVLDAVYFCIVTMTTVGYGDLVPSSNAAKLLACAFVFTGMALVGLTLSKAADYLVEKQETLLVKTLNMRRKDQAEVLKEAQTNRTKYKCILVFIALLVLMTCGTIFLITVEKLAPVDAFYCVCSTITTLGYGDKSFSTKGGRVFAIFWILISTICLAQFFLYIAELFTESRQRALVHLVLTRRMTNVDLEAADLDDDGIVGQDDVSQIMEEFDELDVDQSGTLSACDINLAQSSPPHHTNNN</sequence>
<reference evidence="18 19" key="1">
    <citation type="journal article" date="2020" name="bioRxiv">
        <title>Sequence and annotation of 42 cannabis genomes reveals extensive copy number variation in cannabinoid synthesis and pathogen resistance genes.</title>
        <authorList>
            <person name="Mckernan K.J."/>
            <person name="Helbert Y."/>
            <person name="Kane L.T."/>
            <person name="Ebling H."/>
            <person name="Zhang L."/>
            <person name="Liu B."/>
            <person name="Eaton Z."/>
            <person name="Mclaughlin S."/>
            <person name="Kingan S."/>
            <person name="Baybayan P."/>
            <person name="Concepcion G."/>
            <person name="Jordan M."/>
            <person name="Riva A."/>
            <person name="Barbazuk W."/>
            <person name="Harkins T."/>
        </authorList>
    </citation>
    <scope>NUCLEOTIDE SEQUENCE [LARGE SCALE GENOMIC DNA]</scope>
    <source>
        <strain evidence="19">cv. Jamaican Lion 4</strain>
        <tissue evidence="18">Leaf</tissue>
    </source>
</reference>
<feature type="transmembrane region" description="Helical" evidence="16">
    <location>
        <begin position="444"/>
        <end position="465"/>
    </location>
</feature>
<evidence type="ECO:0000256" key="12">
    <source>
        <dbReference type="ARBA" id="ARBA00022989"/>
    </source>
</evidence>
<dbReference type="GO" id="GO:0015271">
    <property type="term" value="F:outward rectifier potassium channel activity"/>
    <property type="evidence" value="ECO:0007669"/>
    <property type="project" value="TreeGrafter"/>
</dbReference>
<dbReference type="SUPFAM" id="SSF47473">
    <property type="entry name" value="EF-hand"/>
    <property type="match status" value="1"/>
</dbReference>
<dbReference type="InterPro" id="IPR003280">
    <property type="entry name" value="2pore_dom_K_chnl"/>
</dbReference>
<dbReference type="SUPFAM" id="SSF81324">
    <property type="entry name" value="Voltage-gated potassium channels"/>
    <property type="match status" value="4"/>
</dbReference>
<dbReference type="AlphaFoldDB" id="A0A7J6EX49"/>
<evidence type="ECO:0000256" key="2">
    <source>
        <dbReference type="ARBA" id="ARBA00010159"/>
    </source>
</evidence>
<keyword evidence="13" id="KW-0406">Ion transport</keyword>
<evidence type="ECO:0000256" key="7">
    <source>
        <dbReference type="ARBA" id="ARBA00022723"/>
    </source>
</evidence>
<evidence type="ECO:0000256" key="8">
    <source>
        <dbReference type="ARBA" id="ARBA00022737"/>
    </source>
</evidence>
<evidence type="ECO:0000313" key="19">
    <source>
        <dbReference type="Proteomes" id="UP000525078"/>
    </source>
</evidence>
<comment type="subcellular location">
    <subcellularLocation>
        <location evidence="1">Vacuole membrane</location>
        <topology evidence="1">Multi-pass membrane protein</topology>
    </subcellularLocation>
</comment>
<dbReference type="FunFam" id="1.10.287.70:FF:000128">
    <property type="entry name" value="Two-pore potassium channel 1"/>
    <property type="match status" value="1"/>
</dbReference>
<feature type="transmembrane region" description="Helical" evidence="16">
    <location>
        <begin position="618"/>
        <end position="639"/>
    </location>
</feature>
<feature type="transmembrane region" description="Helical" evidence="16">
    <location>
        <begin position="564"/>
        <end position="585"/>
    </location>
</feature>
<comment type="similarity">
    <text evidence="2">Belongs to the two pore domain potassium channel (TC 1.A.1.7) family.</text>
</comment>
<evidence type="ECO:0000256" key="4">
    <source>
        <dbReference type="ARBA" id="ARBA00022538"/>
    </source>
</evidence>
<evidence type="ECO:0000256" key="14">
    <source>
        <dbReference type="ARBA" id="ARBA00023136"/>
    </source>
</evidence>
<feature type="transmembrane region" description="Helical" evidence="16">
    <location>
        <begin position="224"/>
        <end position="241"/>
    </location>
</feature>
<evidence type="ECO:0000256" key="16">
    <source>
        <dbReference type="SAM" id="Phobius"/>
    </source>
</evidence>
<dbReference type="Gene3D" id="1.10.287.70">
    <property type="match status" value="4"/>
</dbReference>
<keyword evidence="8" id="KW-0677">Repeat</keyword>
<dbReference type="InterPro" id="IPR013099">
    <property type="entry name" value="K_chnl_dom"/>
</dbReference>
<keyword evidence="3" id="KW-0813">Transport</keyword>
<evidence type="ECO:0000256" key="5">
    <source>
        <dbReference type="ARBA" id="ARBA00022554"/>
    </source>
</evidence>
<keyword evidence="11" id="KW-0630">Potassium</keyword>
<keyword evidence="15" id="KW-0407">Ion channel</keyword>
<protein>
    <recommendedName>
        <fullName evidence="17">Potassium channel domain-containing protein</fullName>
    </recommendedName>
</protein>
<name>A0A7J6EX49_CANSA</name>
<keyword evidence="10" id="KW-0106">Calcium</keyword>
<dbReference type="FunFam" id="1.10.287.70:FF:000127">
    <property type="entry name" value="Calcium-activated outward-rectifying potassium channel 1"/>
    <property type="match status" value="2"/>
</dbReference>
<dbReference type="Proteomes" id="UP000525078">
    <property type="component" value="Unassembled WGS sequence"/>
</dbReference>
<keyword evidence="7" id="KW-0479">Metal-binding</keyword>
<evidence type="ECO:0000313" key="18">
    <source>
        <dbReference type="EMBL" id="KAF4362260.1"/>
    </source>
</evidence>
<dbReference type="PROSITE" id="PS00018">
    <property type="entry name" value="EF_HAND_1"/>
    <property type="match status" value="3"/>
</dbReference>
<feature type="transmembrane region" description="Helical" evidence="16">
    <location>
        <begin position="477"/>
        <end position="496"/>
    </location>
</feature>
<gene>
    <name evidence="18" type="ORF">F8388_008144</name>
</gene>
<accession>A0A7J6EX49</accession>
<organism evidence="18 19">
    <name type="scientific">Cannabis sativa</name>
    <name type="common">Hemp</name>
    <name type="synonym">Marijuana</name>
    <dbReference type="NCBI Taxonomy" id="3483"/>
    <lineage>
        <taxon>Eukaryota</taxon>
        <taxon>Viridiplantae</taxon>
        <taxon>Streptophyta</taxon>
        <taxon>Embryophyta</taxon>
        <taxon>Tracheophyta</taxon>
        <taxon>Spermatophyta</taxon>
        <taxon>Magnoliopsida</taxon>
        <taxon>eudicotyledons</taxon>
        <taxon>Gunneridae</taxon>
        <taxon>Pentapetalae</taxon>
        <taxon>rosids</taxon>
        <taxon>fabids</taxon>
        <taxon>Rosales</taxon>
        <taxon>Cannabaceae</taxon>
        <taxon>Cannabis</taxon>
    </lineage>
</organism>
<dbReference type="PANTHER" id="PTHR11003:SF291">
    <property type="entry name" value="IP11374P"/>
    <property type="match status" value="1"/>
</dbReference>
<evidence type="ECO:0000256" key="13">
    <source>
        <dbReference type="ARBA" id="ARBA00023065"/>
    </source>
</evidence>
<feature type="domain" description="Potassium channel" evidence="17">
    <location>
        <begin position="570"/>
        <end position="643"/>
    </location>
</feature>
<evidence type="ECO:0000259" key="17">
    <source>
        <dbReference type="Pfam" id="PF07885"/>
    </source>
</evidence>
<dbReference type="EMBL" id="JAATIP010000185">
    <property type="protein sequence ID" value="KAF4362260.1"/>
    <property type="molecule type" value="Genomic_DNA"/>
</dbReference>
<dbReference type="InterPro" id="IPR018247">
    <property type="entry name" value="EF_Hand_1_Ca_BS"/>
</dbReference>
<evidence type="ECO:0000256" key="10">
    <source>
        <dbReference type="ARBA" id="ARBA00022837"/>
    </source>
</evidence>
<evidence type="ECO:0000256" key="3">
    <source>
        <dbReference type="ARBA" id="ARBA00022448"/>
    </source>
</evidence>
<keyword evidence="9" id="KW-0631">Potassium channel</keyword>
<feature type="transmembrane region" description="Helical" evidence="16">
    <location>
        <begin position="502"/>
        <end position="522"/>
    </location>
</feature>
<evidence type="ECO:0000256" key="9">
    <source>
        <dbReference type="ARBA" id="ARBA00022826"/>
    </source>
</evidence>
<keyword evidence="6 16" id="KW-0812">Transmembrane</keyword>
<dbReference type="GO" id="GO:0030007">
    <property type="term" value="P:intracellular potassium ion homeostasis"/>
    <property type="evidence" value="ECO:0007669"/>
    <property type="project" value="UniProtKB-ARBA"/>
</dbReference>
<feature type="transmembrane region" description="Helical" evidence="16">
    <location>
        <begin position="253"/>
        <end position="273"/>
    </location>
</feature>
<feature type="domain" description="Potassium channel" evidence="17">
    <location>
        <begin position="449"/>
        <end position="530"/>
    </location>
</feature>